<feature type="active site" description="Charge relay system" evidence="8">
    <location>
        <position position="384"/>
    </location>
</feature>
<feature type="domain" description="Partial AB-hydrolase lipase" evidence="10">
    <location>
        <begin position="45"/>
        <end position="102"/>
    </location>
</feature>
<evidence type="ECO:0000256" key="4">
    <source>
        <dbReference type="ARBA" id="ARBA00022963"/>
    </source>
</evidence>
<dbReference type="GO" id="GO:0016042">
    <property type="term" value="P:lipid catabolic process"/>
    <property type="evidence" value="ECO:0007669"/>
    <property type="project" value="UniProtKB-KW"/>
</dbReference>
<dbReference type="Pfam" id="PF12146">
    <property type="entry name" value="Hydrolase_4"/>
    <property type="match status" value="1"/>
</dbReference>
<evidence type="ECO:0000256" key="1">
    <source>
        <dbReference type="ARBA" id="ARBA00010701"/>
    </source>
</evidence>
<dbReference type="GO" id="GO:0016788">
    <property type="term" value="F:hydrolase activity, acting on ester bonds"/>
    <property type="evidence" value="ECO:0007669"/>
    <property type="project" value="InterPro"/>
</dbReference>
<evidence type="ECO:0000259" key="10">
    <source>
        <dbReference type="Pfam" id="PF04083"/>
    </source>
</evidence>
<dbReference type="AlphaFoldDB" id="A0A067QLF8"/>
<evidence type="ECO:0000256" key="8">
    <source>
        <dbReference type="PIRSR" id="PIRSR000862-1"/>
    </source>
</evidence>
<dbReference type="Proteomes" id="UP000027135">
    <property type="component" value="Unassembled WGS sequence"/>
</dbReference>
<dbReference type="InterPro" id="IPR025483">
    <property type="entry name" value="Lipase_euk"/>
</dbReference>
<dbReference type="SUPFAM" id="SSF53474">
    <property type="entry name" value="alpha/beta-Hydrolases"/>
    <property type="match status" value="1"/>
</dbReference>
<dbReference type="InterPro" id="IPR022742">
    <property type="entry name" value="Hydrolase_4"/>
</dbReference>
<keyword evidence="13" id="KW-1185">Reference proteome</keyword>
<dbReference type="EMBL" id="KK853197">
    <property type="protein sequence ID" value="KDR09957.1"/>
    <property type="molecule type" value="Genomic_DNA"/>
</dbReference>
<evidence type="ECO:0000256" key="5">
    <source>
        <dbReference type="ARBA" id="ARBA00023098"/>
    </source>
</evidence>
<dbReference type="STRING" id="136037.A0A067QLF8"/>
<evidence type="ECO:0000256" key="2">
    <source>
        <dbReference type="ARBA" id="ARBA00022729"/>
    </source>
</evidence>
<dbReference type="InterPro" id="IPR029058">
    <property type="entry name" value="AB_hydrolase_fold"/>
</dbReference>
<evidence type="ECO:0000313" key="13">
    <source>
        <dbReference type="Proteomes" id="UP000027135"/>
    </source>
</evidence>
<evidence type="ECO:0000256" key="6">
    <source>
        <dbReference type="ARBA" id="ARBA00023180"/>
    </source>
</evidence>
<keyword evidence="6" id="KW-0325">Glycoprotein</keyword>
<feature type="domain" description="Serine aminopeptidase S33" evidence="11">
    <location>
        <begin position="112"/>
        <end position="221"/>
    </location>
</feature>
<gene>
    <name evidence="12" type="ORF">L798_15791</name>
</gene>
<keyword evidence="5" id="KW-0443">Lipid metabolism</keyword>
<evidence type="ECO:0000256" key="3">
    <source>
        <dbReference type="ARBA" id="ARBA00022801"/>
    </source>
</evidence>
<dbReference type="OrthoDB" id="9974421at2759"/>
<reference evidence="12 13" key="1">
    <citation type="journal article" date="2014" name="Nat. Commun.">
        <title>Molecular traces of alternative social organization in a termite genome.</title>
        <authorList>
            <person name="Terrapon N."/>
            <person name="Li C."/>
            <person name="Robertson H.M."/>
            <person name="Ji L."/>
            <person name="Meng X."/>
            <person name="Booth W."/>
            <person name="Chen Z."/>
            <person name="Childers C.P."/>
            <person name="Glastad K.M."/>
            <person name="Gokhale K."/>
            <person name="Gowin J."/>
            <person name="Gronenberg W."/>
            <person name="Hermansen R.A."/>
            <person name="Hu H."/>
            <person name="Hunt B.G."/>
            <person name="Huylmans A.K."/>
            <person name="Khalil S.M."/>
            <person name="Mitchell R.D."/>
            <person name="Munoz-Torres M.C."/>
            <person name="Mustard J.A."/>
            <person name="Pan H."/>
            <person name="Reese J.T."/>
            <person name="Scharf M.E."/>
            <person name="Sun F."/>
            <person name="Vogel H."/>
            <person name="Xiao J."/>
            <person name="Yang W."/>
            <person name="Yang Z."/>
            <person name="Yang Z."/>
            <person name="Zhou J."/>
            <person name="Zhu J."/>
            <person name="Brent C.S."/>
            <person name="Elsik C.G."/>
            <person name="Goodisman M.A."/>
            <person name="Liberles D.A."/>
            <person name="Roe R.M."/>
            <person name="Vargo E.L."/>
            <person name="Vilcinskas A."/>
            <person name="Wang J."/>
            <person name="Bornberg-Bauer E."/>
            <person name="Korb J."/>
            <person name="Zhang G."/>
            <person name="Liebig J."/>
        </authorList>
    </citation>
    <scope>NUCLEOTIDE SEQUENCE [LARGE SCALE GENOMIC DNA]</scope>
    <source>
        <tissue evidence="12">Whole organism</tissue>
    </source>
</reference>
<comment type="similarity">
    <text evidence="1 7">Belongs to the AB hydrolase superfamily. Lipase family.</text>
</comment>
<keyword evidence="3 7" id="KW-0378">Hydrolase</keyword>
<dbReference type="FunFam" id="3.40.50.1820:FF:000021">
    <property type="entry name" value="Lipase"/>
    <property type="match status" value="1"/>
</dbReference>
<evidence type="ECO:0000259" key="11">
    <source>
        <dbReference type="Pfam" id="PF12146"/>
    </source>
</evidence>
<evidence type="ECO:0000313" key="12">
    <source>
        <dbReference type="EMBL" id="KDR09957.1"/>
    </source>
</evidence>
<sequence>MQVVRKMFALLRLAVLTCCWLIAHCTRTSQVADDNDADLYLTSPELIAKYGYPVETHSIQTEDGYILELHRIPHGKSEPADTMRPAVLIHHALLCSSFDWVVLGPQKSLGFILADSGYDVWLANARGNTYSRKHVSLDPADHKFWEYSWHEMGTYDVPAEIDFILKKTGQEKVFYIGHSMGSTMFFVMTSQRPEYNEKIRAMIAFAPAVFFTPTKNPIYYRIQSIGERLLEGLFYAFGLDEFLPQNGILNPISIAACKHTLFTSRLCVNFIFFIVGKSSQLDKKRLEVMLAHTPAGGSTREVMHFAQEALSGEFRQFDFGEEKNMDLYGQATPPRYNMSLITTPVALFYSDNDKLAPEYNVNKVYNALPNVIGKFRVPLKTFNHLDFMWGKDAKTLVFKDVLTIMKKYEKDSKT</sequence>
<dbReference type="Gene3D" id="3.40.50.1820">
    <property type="entry name" value="alpha/beta hydrolase"/>
    <property type="match status" value="1"/>
</dbReference>
<proteinExistence type="inferred from homology"/>
<keyword evidence="4 7" id="KW-0442">Lipid degradation</keyword>
<name>A0A067QLF8_ZOONE</name>
<feature type="signal peptide" evidence="9">
    <location>
        <begin position="1"/>
        <end position="25"/>
    </location>
</feature>
<dbReference type="InterPro" id="IPR006693">
    <property type="entry name" value="AB_hydrolase_lipase"/>
</dbReference>
<evidence type="ECO:0000256" key="9">
    <source>
        <dbReference type="SAM" id="SignalP"/>
    </source>
</evidence>
<feature type="active site" description="Charge relay system" evidence="8">
    <location>
        <position position="353"/>
    </location>
</feature>
<protein>
    <recommendedName>
        <fullName evidence="7">Lipase</fullName>
    </recommendedName>
</protein>
<dbReference type="Pfam" id="PF04083">
    <property type="entry name" value="Abhydro_lipase"/>
    <property type="match status" value="1"/>
</dbReference>
<dbReference type="InParanoid" id="A0A067QLF8"/>
<dbReference type="OMA" id="GYPYEKY"/>
<accession>A0A067QLF8</accession>
<keyword evidence="2 9" id="KW-0732">Signal</keyword>
<organism evidence="12 13">
    <name type="scientific">Zootermopsis nevadensis</name>
    <name type="common">Dampwood termite</name>
    <dbReference type="NCBI Taxonomy" id="136037"/>
    <lineage>
        <taxon>Eukaryota</taxon>
        <taxon>Metazoa</taxon>
        <taxon>Ecdysozoa</taxon>
        <taxon>Arthropoda</taxon>
        <taxon>Hexapoda</taxon>
        <taxon>Insecta</taxon>
        <taxon>Pterygota</taxon>
        <taxon>Neoptera</taxon>
        <taxon>Polyneoptera</taxon>
        <taxon>Dictyoptera</taxon>
        <taxon>Blattodea</taxon>
        <taxon>Blattoidea</taxon>
        <taxon>Termitoidae</taxon>
        <taxon>Termopsidae</taxon>
        <taxon>Zootermopsis</taxon>
    </lineage>
</organism>
<feature type="chain" id="PRO_5001644162" description="Lipase" evidence="9">
    <location>
        <begin position="26"/>
        <end position="414"/>
    </location>
</feature>
<dbReference type="eggNOG" id="KOG2624">
    <property type="taxonomic scope" value="Eukaryota"/>
</dbReference>
<dbReference type="PANTHER" id="PTHR11005">
    <property type="entry name" value="LYSOSOMAL ACID LIPASE-RELATED"/>
    <property type="match status" value="1"/>
</dbReference>
<dbReference type="PIRSF" id="PIRSF000862">
    <property type="entry name" value="Steryl_ester_lip"/>
    <property type="match status" value="1"/>
</dbReference>
<evidence type="ECO:0000256" key="7">
    <source>
        <dbReference type="PIRNR" id="PIRNR000862"/>
    </source>
</evidence>
<feature type="active site" description="Nucleophile" evidence="8">
    <location>
        <position position="179"/>
    </location>
</feature>